<dbReference type="PANTHER" id="PTHR43235:SF1">
    <property type="entry name" value="GLUTAMINE AMIDOTRANSFERASE PB2B2.05-RELATED"/>
    <property type="match status" value="1"/>
</dbReference>
<reference evidence="1 2" key="1">
    <citation type="submission" date="2020-10" db="EMBL/GenBank/DDBJ databases">
        <title>ChiBAC.</title>
        <authorList>
            <person name="Zenner C."/>
            <person name="Hitch T.C.A."/>
            <person name="Clavel T."/>
        </authorList>
    </citation>
    <scope>NUCLEOTIDE SEQUENCE [LARGE SCALE GENOMIC DNA]</scope>
    <source>
        <strain evidence="1 2">DSM 109015</strain>
    </source>
</reference>
<dbReference type="Pfam" id="PF07722">
    <property type="entry name" value="Peptidase_C26"/>
    <property type="match status" value="1"/>
</dbReference>
<dbReference type="RefSeq" id="WP_193500531.1">
    <property type="nucleotide sequence ID" value="NZ_JADCKC010000001.1"/>
</dbReference>
<keyword evidence="2" id="KW-1185">Reference proteome</keyword>
<gene>
    <name evidence="1" type="ORF">INF35_04145</name>
</gene>
<dbReference type="InterPro" id="IPR011697">
    <property type="entry name" value="Peptidase_C26"/>
</dbReference>
<evidence type="ECO:0000313" key="2">
    <source>
        <dbReference type="Proteomes" id="UP000768567"/>
    </source>
</evidence>
<accession>A0ABR9R1K9</accession>
<dbReference type="PROSITE" id="PS51273">
    <property type="entry name" value="GATASE_TYPE_1"/>
    <property type="match status" value="1"/>
</dbReference>
<sequence length="236" mass="26281">MRPVIGIVPLYDEEKQSYWMLPGYMKALEACLSIPVMLPLTQDKTELLYFIRQCDGLLLPGGQDVEPALYGEARSDLCGPTCPDRDAMEGLLLDAAIQLDKPVLGICRGLQFLNTHTGGTLYQDLPSEHPGLSHRMAPPYDRAVHQVTIERESPLFEIVGDTGYGVNSCHHQAIRDLSPILSAAAVSEDGLIEAAWMPGKHFILGVQWHPEFSYQSDPVSMRLFEAFVKAAKYPWR</sequence>
<dbReference type="SUPFAM" id="SSF52317">
    <property type="entry name" value="Class I glutamine amidotransferase-like"/>
    <property type="match status" value="1"/>
</dbReference>
<dbReference type="InterPro" id="IPR029062">
    <property type="entry name" value="Class_I_gatase-like"/>
</dbReference>
<organism evidence="1 2">
    <name type="scientific">Gemmiger gallinarum</name>
    <dbReference type="NCBI Taxonomy" id="2779354"/>
    <lineage>
        <taxon>Bacteria</taxon>
        <taxon>Bacillati</taxon>
        <taxon>Bacillota</taxon>
        <taxon>Clostridia</taxon>
        <taxon>Eubacteriales</taxon>
        <taxon>Gemmiger</taxon>
    </lineage>
</organism>
<comment type="caution">
    <text evidence="1">The sequence shown here is derived from an EMBL/GenBank/DDBJ whole genome shotgun (WGS) entry which is preliminary data.</text>
</comment>
<dbReference type="EMBL" id="JADCKC010000001">
    <property type="protein sequence ID" value="MBE5036975.1"/>
    <property type="molecule type" value="Genomic_DNA"/>
</dbReference>
<dbReference type="GO" id="GO:0016787">
    <property type="term" value="F:hydrolase activity"/>
    <property type="evidence" value="ECO:0007669"/>
    <property type="project" value="UniProtKB-KW"/>
</dbReference>
<dbReference type="PANTHER" id="PTHR43235">
    <property type="entry name" value="GLUTAMINE AMIDOTRANSFERASE PB2B2.05-RELATED"/>
    <property type="match status" value="1"/>
</dbReference>
<dbReference type="Proteomes" id="UP000768567">
    <property type="component" value="Unassembled WGS sequence"/>
</dbReference>
<dbReference type="Gene3D" id="3.40.50.880">
    <property type="match status" value="1"/>
</dbReference>
<protein>
    <submittedName>
        <fullName evidence="1">Gamma-glutamyl-gamma-aminobutyrate hydrolase family protein</fullName>
    </submittedName>
</protein>
<proteinExistence type="predicted"/>
<dbReference type="CDD" id="cd01745">
    <property type="entry name" value="GATase1_2"/>
    <property type="match status" value="1"/>
</dbReference>
<name>A0ABR9R1K9_9FIRM</name>
<keyword evidence="1" id="KW-0378">Hydrolase</keyword>
<evidence type="ECO:0000313" key="1">
    <source>
        <dbReference type="EMBL" id="MBE5036975.1"/>
    </source>
</evidence>
<dbReference type="InterPro" id="IPR044668">
    <property type="entry name" value="PuuD-like"/>
</dbReference>